<proteinExistence type="predicted"/>
<gene>
    <name evidence="2" type="ORF">GCM10011610_10440</name>
</gene>
<dbReference type="InterPro" id="IPR016181">
    <property type="entry name" value="Acyl_CoA_acyltransferase"/>
</dbReference>
<keyword evidence="3" id="KW-1185">Reference proteome</keyword>
<reference evidence="3" key="1">
    <citation type="journal article" date="2019" name="Int. J. Syst. Evol. Microbiol.">
        <title>The Global Catalogue of Microorganisms (GCM) 10K type strain sequencing project: providing services to taxonomists for standard genome sequencing and annotation.</title>
        <authorList>
            <consortium name="The Broad Institute Genomics Platform"/>
            <consortium name="The Broad Institute Genome Sequencing Center for Infectious Disease"/>
            <person name="Wu L."/>
            <person name="Ma J."/>
        </authorList>
    </citation>
    <scope>NUCLEOTIDE SEQUENCE [LARGE SCALE GENOMIC DNA]</scope>
    <source>
        <strain evidence="3">CGMCC 4.7329</strain>
    </source>
</reference>
<accession>A0ABQ2KAE4</accession>
<evidence type="ECO:0000313" key="3">
    <source>
        <dbReference type="Proteomes" id="UP000658127"/>
    </source>
</evidence>
<dbReference type="InterPro" id="IPR000182">
    <property type="entry name" value="GNAT_dom"/>
</dbReference>
<organism evidence="2 3">
    <name type="scientific">Nocardia rhizosphaerihabitans</name>
    <dbReference type="NCBI Taxonomy" id="1691570"/>
    <lineage>
        <taxon>Bacteria</taxon>
        <taxon>Bacillati</taxon>
        <taxon>Actinomycetota</taxon>
        <taxon>Actinomycetes</taxon>
        <taxon>Mycobacteriales</taxon>
        <taxon>Nocardiaceae</taxon>
        <taxon>Nocardia</taxon>
    </lineage>
</organism>
<sequence>MSPVVLRRAWAAELDTATLYRLLKLRVDVFVVEQECAYPELDGRDLLPTTRHLWIEDDSEVVATLRLLEEHEDGVANYRLGRVCTAVPARGRGHSARLLRAALTETGSATVRLNAQSYLVDMYATFGFAPDGAEFLDDGIPHIPMRRG</sequence>
<dbReference type="SUPFAM" id="SSF55729">
    <property type="entry name" value="Acyl-CoA N-acyltransferases (Nat)"/>
    <property type="match status" value="1"/>
</dbReference>
<evidence type="ECO:0000313" key="2">
    <source>
        <dbReference type="EMBL" id="GGN70900.1"/>
    </source>
</evidence>
<name>A0ABQ2KAE4_9NOCA</name>
<comment type="caution">
    <text evidence="2">The sequence shown here is derived from an EMBL/GenBank/DDBJ whole genome shotgun (WGS) entry which is preliminary data.</text>
</comment>
<protein>
    <submittedName>
        <fullName evidence="2">ElaA protein</fullName>
    </submittedName>
</protein>
<dbReference type="EMBL" id="BMNE01000001">
    <property type="protein sequence ID" value="GGN70900.1"/>
    <property type="molecule type" value="Genomic_DNA"/>
</dbReference>
<feature type="domain" description="N-acetyltransferase" evidence="1">
    <location>
        <begin position="4"/>
        <end position="148"/>
    </location>
</feature>
<dbReference type="Gene3D" id="3.40.630.30">
    <property type="match status" value="1"/>
</dbReference>
<dbReference type="Pfam" id="PF13673">
    <property type="entry name" value="Acetyltransf_10"/>
    <property type="match status" value="1"/>
</dbReference>
<evidence type="ECO:0000259" key="1">
    <source>
        <dbReference type="PROSITE" id="PS51186"/>
    </source>
</evidence>
<dbReference type="Proteomes" id="UP000658127">
    <property type="component" value="Unassembled WGS sequence"/>
</dbReference>
<dbReference type="PROSITE" id="PS51186">
    <property type="entry name" value="GNAT"/>
    <property type="match status" value="1"/>
</dbReference>
<dbReference type="RefSeq" id="WP_189024261.1">
    <property type="nucleotide sequence ID" value="NZ_BMNE01000001.1"/>
</dbReference>